<dbReference type="EMBL" id="HACG01021947">
    <property type="protein sequence ID" value="CEK68812.1"/>
    <property type="molecule type" value="Transcribed_RNA"/>
</dbReference>
<feature type="region of interest" description="Disordered" evidence="1">
    <location>
        <begin position="1"/>
        <end position="22"/>
    </location>
</feature>
<organism evidence="2">
    <name type="scientific">Arion vulgaris</name>
    <dbReference type="NCBI Taxonomy" id="1028688"/>
    <lineage>
        <taxon>Eukaryota</taxon>
        <taxon>Metazoa</taxon>
        <taxon>Spiralia</taxon>
        <taxon>Lophotrochozoa</taxon>
        <taxon>Mollusca</taxon>
        <taxon>Gastropoda</taxon>
        <taxon>Heterobranchia</taxon>
        <taxon>Euthyneura</taxon>
        <taxon>Panpulmonata</taxon>
        <taxon>Eupulmonata</taxon>
        <taxon>Stylommatophora</taxon>
        <taxon>Helicina</taxon>
        <taxon>Arionoidea</taxon>
        <taxon>Arionidae</taxon>
        <taxon>Arion</taxon>
    </lineage>
</organism>
<feature type="non-terminal residue" evidence="2">
    <location>
        <position position="1"/>
    </location>
</feature>
<sequence>KHIEVLKKSHKHEVGVETAKQKEMRKQLEEMKEKNTQLEIQLKEKDRALDHQIFTATYAKGEFPETPHQKAV</sequence>
<accession>A0A0B6ZK69</accession>
<evidence type="ECO:0000256" key="1">
    <source>
        <dbReference type="SAM" id="MobiDB-lite"/>
    </source>
</evidence>
<name>A0A0B6ZK69_9EUPU</name>
<protein>
    <submittedName>
        <fullName evidence="2">Uncharacterized protein</fullName>
    </submittedName>
</protein>
<evidence type="ECO:0000313" key="2">
    <source>
        <dbReference type="EMBL" id="CEK68812.1"/>
    </source>
</evidence>
<gene>
    <name evidence="2" type="primary">ORF67839</name>
</gene>
<proteinExistence type="predicted"/>
<reference evidence="2" key="1">
    <citation type="submission" date="2014-12" db="EMBL/GenBank/DDBJ databases">
        <title>Insight into the proteome of Arion vulgaris.</title>
        <authorList>
            <person name="Aradska J."/>
            <person name="Bulat T."/>
            <person name="Smidak R."/>
            <person name="Sarate P."/>
            <person name="Gangsoo J."/>
            <person name="Sialana F."/>
            <person name="Bilban M."/>
            <person name="Lubec G."/>
        </authorList>
    </citation>
    <scope>NUCLEOTIDE SEQUENCE</scope>
    <source>
        <tissue evidence="2">Skin</tissue>
    </source>
</reference>
<dbReference type="AlphaFoldDB" id="A0A0B6ZK69"/>